<dbReference type="InParanoid" id="A0A078B0R7"/>
<keyword evidence="4" id="KW-1185">Reference proteome</keyword>
<keyword evidence="2" id="KW-0812">Transmembrane</keyword>
<dbReference type="Proteomes" id="UP000039865">
    <property type="component" value="Unassembled WGS sequence"/>
</dbReference>
<keyword evidence="2" id="KW-1133">Transmembrane helix</keyword>
<dbReference type="EMBL" id="CCKQ01015148">
    <property type="protein sequence ID" value="CDW86952.1"/>
    <property type="molecule type" value="Genomic_DNA"/>
</dbReference>
<dbReference type="AlphaFoldDB" id="A0A078B0R7"/>
<reference evidence="3 4" key="1">
    <citation type="submission" date="2014-06" db="EMBL/GenBank/DDBJ databases">
        <authorList>
            <person name="Swart Estienne"/>
        </authorList>
    </citation>
    <scope>NUCLEOTIDE SEQUENCE [LARGE SCALE GENOMIC DNA]</scope>
    <source>
        <strain evidence="3 4">130c</strain>
    </source>
</reference>
<accession>A0A078B0R7</accession>
<organism evidence="3 4">
    <name type="scientific">Stylonychia lemnae</name>
    <name type="common">Ciliate</name>
    <dbReference type="NCBI Taxonomy" id="5949"/>
    <lineage>
        <taxon>Eukaryota</taxon>
        <taxon>Sar</taxon>
        <taxon>Alveolata</taxon>
        <taxon>Ciliophora</taxon>
        <taxon>Intramacronucleata</taxon>
        <taxon>Spirotrichea</taxon>
        <taxon>Stichotrichia</taxon>
        <taxon>Sporadotrichida</taxon>
        <taxon>Oxytrichidae</taxon>
        <taxon>Stylonychinae</taxon>
        <taxon>Stylonychia</taxon>
    </lineage>
</organism>
<sequence>MEEDYQGDPFNPMQTKEFHPFFYLALSVAYNLAKLIIIVSIIYYFFYLLFHKNNDNKRRNDNRAGFMENLFTTGDFQKDVLTLKNTLINTKISHIEHIPKDKDKNQTSSGSKSKLQNRRVTFNEKPEVFLLM</sequence>
<evidence type="ECO:0000256" key="2">
    <source>
        <dbReference type="SAM" id="Phobius"/>
    </source>
</evidence>
<feature type="compositionally biased region" description="Polar residues" evidence="1">
    <location>
        <begin position="106"/>
        <end position="117"/>
    </location>
</feature>
<evidence type="ECO:0000313" key="4">
    <source>
        <dbReference type="Proteomes" id="UP000039865"/>
    </source>
</evidence>
<feature type="region of interest" description="Disordered" evidence="1">
    <location>
        <begin position="98"/>
        <end position="117"/>
    </location>
</feature>
<evidence type="ECO:0000256" key="1">
    <source>
        <dbReference type="SAM" id="MobiDB-lite"/>
    </source>
</evidence>
<protein>
    <submittedName>
        <fullName evidence="3">Uncharacterized protein</fullName>
    </submittedName>
</protein>
<keyword evidence="2" id="KW-0472">Membrane</keyword>
<gene>
    <name evidence="3" type="primary">Contig17759.g18882</name>
    <name evidence="3" type="ORF">STYLEM_16052</name>
</gene>
<proteinExistence type="predicted"/>
<name>A0A078B0R7_STYLE</name>
<evidence type="ECO:0000313" key="3">
    <source>
        <dbReference type="EMBL" id="CDW86952.1"/>
    </source>
</evidence>
<feature type="transmembrane region" description="Helical" evidence="2">
    <location>
        <begin position="20"/>
        <end position="50"/>
    </location>
</feature>